<feature type="transmembrane region" description="Helical" evidence="7">
    <location>
        <begin position="21"/>
        <end position="48"/>
    </location>
</feature>
<sequence length="465" mass="50545">MSEEQNVVPSTSKQSSINKRLIMFTICVSTALVTSNNGSLNLAIPILAREFQTSIATASWIITSFMVSMTLCLLHAGKISDLFGRKTTYITGLFIFIVSSCLGGFSSNIEGMIISRIFQGIGGAVIMANSIPTVTDITSKERRGANLGIIAMSLAIGSACGPIIGGVVLSFNWNWLFWFNVPICFFILIISLVAFPKTNTLITKTKFDIKGTVYLLIFLFSLLFLLTYVLPNSWDWYLIGGLISLSVLALFLFIFTENKIKNPIIRLELFKDKSYTIANLATFCNNLGQTVAMFTMIIFFQNFRGLSPFEAALLILPIPVLLVMSGPISGRLADNIGSKLLSNAGLCIMAVGLLMLTFIQENTFNIYILIALGIIGLGSGIFQAPNTKTIMTITSSENRGVVAATRSILNALGRLVAVSTTSGLLGSLIPNNNSPFPSELRYIFLGTVVICLIPVVLSWLLKAEN</sequence>
<dbReference type="AlphaFoldDB" id="A0A9X2I7Y2"/>
<evidence type="ECO:0000256" key="1">
    <source>
        <dbReference type="ARBA" id="ARBA00004651"/>
    </source>
</evidence>
<keyword evidence="2" id="KW-0813">Transport</keyword>
<dbReference type="CDD" id="cd17321">
    <property type="entry name" value="MFS_MMR_MDR_like"/>
    <property type="match status" value="1"/>
</dbReference>
<dbReference type="Proteomes" id="UP001139150">
    <property type="component" value="Unassembled WGS sequence"/>
</dbReference>
<dbReference type="PRINTS" id="PR01036">
    <property type="entry name" value="TCRTETB"/>
</dbReference>
<dbReference type="InterPro" id="IPR005829">
    <property type="entry name" value="Sugar_transporter_CS"/>
</dbReference>
<evidence type="ECO:0000256" key="2">
    <source>
        <dbReference type="ARBA" id="ARBA00022448"/>
    </source>
</evidence>
<keyword evidence="6 7" id="KW-0472">Membrane</keyword>
<evidence type="ECO:0000259" key="8">
    <source>
        <dbReference type="PROSITE" id="PS50850"/>
    </source>
</evidence>
<feature type="transmembrane region" description="Helical" evidence="7">
    <location>
        <begin position="175"/>
        <end position="195"/>
    </location>
</feature>
<accession>A0A9X2I7Y2</accession>
<feature type="transmembrane region" description="Helical" evidence="7">
    <location>
        <begin position="277"/>
        <end position="299"/>
    </location>
</feature>
<evidence type="ECO:0000256" key="7">
    <source>
        <dbReference type="SAM" id="Phobius"/>
    </source>
</evidence>
<feature type="transmembrane region" description="Helical" evidence="7">
    <location>
        <begin position="340"/>
        <end position="360"/>
    </location>
</feature>
<evidence type="ECO:0000256" key="5">
    <source>
        <dbReference type="ARBA" id="ARBA00022989"/>
    </source>
</evidence>
<dbReference type="InterPro" id="IPR020846">
    <property type="entry name" value="MFS_dom"/>
</dbReference>
<feature type="domain" description="Major facilitator superfamily (MFS) profile" evidence="8">
    <location>
        <begin position="22"/>
        <end position="465"/>
    </location>
</feature>
<dbReference type="RefSeq" id="WP_250097439.1">
    <property type="nucleotide sequence ID" value="NZ_JAKRYL010000016.1"/>
</dbReference>
<protein>
    <submittedName>
        <fullName evidence="9">MFS transporter</fullName>
    </submittedName>
</protein>
<dbReference type="GO" id="GO:0005886">
    <property type="term" value="C:plasma membrane"/>
    <property type="evidence" value="ECO:0007669"/>
    <property type="project" value="UniProtKB-SubCell"/>
</dbReference>
<dbReference type="Gene3D" id="1.20.1720.10">
    <property type="entry name" value="Multidrug resistance protein D"/>
    <property type="match status" value="1"/>
</dbReference>
<evidence type="ECO:0000256" key="3">
    <source>
        <dbReference type="ARBA" id="ARBA00022475"/>
    </source>
</evidence>
<proteinExistence type="predicted"/>
<feature type="transmembrane region" description="Helical" evidence="7">
    <location>
        <begin position="207"/>
        <end position="230"/>
    </location>
</feature>
<feature type="transmembrane region" description="Helical" evidence="7">
    <location>
        <begin position="366"/>
        <end position="386"/>
    </location>
</feature>
<feature type="transmembrane region" description="Helical" evidence="7">
    <location>
        <begin position="442"/>
        <end position="461"/>
    </location>
</feature>
<dbReference type="SUPFAM" id="SSF103473">
    <property type="entry name" value="MFS general substrate transporter"/>
    <property type="match status" value="1"/>
</dbReference>
<reference evidence="9" key="1">
    <citation type="submission" date="2022-02" db="EMBL/GenBank/DDBJ databases">
        <title>Halalkalibacter sp. nov. isolated from Lonar Lake, India.</title>
        <authorList>
            <person name="Joshi A."/>
            <person name="Thite S."/>
            <person name="Lodha T."/>
        </authorList>
    </citation>
    <scope>NUCLEOTIDE SEQUENCE</scope>
    <source>
        <strain evidence="9">MEB205</strain>
    </source>
</reference>
<dbReference type="PROSITE" id="PS00216">
    <property type="entry name" value="SUGAR_TRANSPORT_1"/>
    <property type="match status" value="1"/>
</dbReference>
<evidence type="ECO:0000256" key="6">
    <source>
        <dbReference type="ARBA" id="ARBA00023136"/>
    </source>
</evidence>
<feature type="transmembrane region" description="Helical" evidence="7">
    <location>
        <begin position="311"/>
        <end position="328"/>
    </location>
</feature>
<dbReference type="Pfam" id="PF07690">
    <property type="entry name" value="MFS_1"/>
    <property type="match status" value="2"/>
</dbReference>
<keyword evidence="10" id="KW-1185">Reference proteome</keyword>
<dbReference type="InterPro" id="IPR011701">
    <property type="entry name" value="MFS"/>
</dbReference>
<dbReference type="GO" id="GO:0022857">
    <property type="term" value="F:transmembrane transporter activity"/>
    <property type="evidence" value="ECO:0007669"/>
    <property type="project" value="InterPro"/>
</dbReference>
<comment type="subcellular location">
    <subcellularLocation>
        <location evidence="1">Cell membrane</location>
        <topology evidence="1">Multi-pass membrane protein</topology>
    </subcellularLocation>
</comment>
<dbReference type="EMBL" id="JAKRYL010000016">
    <property type="protein sequence ID" value="MCL7748554.1"/>
    <property type="molecule type" value="Genomic_DNA"/>
</dbReference>
<keyword evidence="4 7" id="KW-0812">Transmembrane</keyword>
<feature type="transmembrane region" description="Helical" evidence="7">
    <location>
        <begin position="54"/>
        <end position="76"/>
    </location>
</feature>
<dbReference type="InterPro" id="IPR036259">
    <property type="entry name" value="MFS_trans_sf"/>
</dbReference>
<evidence type="ECO:0000256" key="4">
    <source>
        <dbReference type="ARBA" id="ARBA00022692"/>
    </source>
</evidence>
<feature type="transmembrane region" description="Helical" evidence="7">
    <location>
        <begin position="88"/>
        <end position="107"/>
    </location>
</feature>
<dbReference type="PANTHER" id="PTHR42718">
    <property type="entry name" value="MAJOR FACILITATOR SUPERFAMILY MULTIDRUG TRANSPORTER MFSC"/>
    <property type="match status" value="1"/>
</dbReference>
<feature type="transmembrane region" description="Helical" evidence="7">
    <location>
        <begin position="147"/>
        <end position="169"/>
    </location>
</feature>
<keyword evidence="3" id="KW-1003">Cell membrane</keyword>
<keyword evidence="5 7" id="KW-1133">Transmembrane helix</keyword>
<name>A0A9X2I7Y2_9BACI</name>
<dbReference type="Gene3D" id="1.20.1250.20">
    <property type="entry name" value="MFS general substrate transporter like domains"/>
    <property type="match status" value="1"/>
</dbReference>
<dbReference type="PROSITE" id="PS50850">
    <property type="entry name" value="MFS"/>
    <property type="match status" value="1"/>
</dbReference>
<gene>
    <name evidence="9" type="ORF">MF646_15605</name>
</gene>
<feature type="transmembrane region" description="Helical" evidence="7">
    <location>
        <begin position="407"/>
        <end position="430"/>
    </location>
</feature>
<comment type="caution">
    <text evidence="9">The sequence shown here is derived from an EMBL/GenBank/DDBJ whole genome shotgun (WGS) entry which is preliminary data.</text>
</comment>
<organism evidence="9 10">
    <name type="scientific">Halalkalibacter alkaliphilus</name>
    <dbReference type="NCBI Taxonomy" id="2917993"/>
    <lineage>
        <taxon>Bacteria</taxon>
        <taxon>Bacillati</taxon>
        <taxon>Bacillota</taxon>
        <taxon>Bacilli</taxon>
        <taxon>Bacillales</taxon>
        <taxon>Bacillaceae</taxon>
        <taxon>Halalkalibacter</taxon>
    </lineage>
</organism>
<feature type="transmembrane region" description="Helical" evidence="7">
    <location>
        <begin position="236"/>
        <end position="256"/>
    </location>
</feature>
<evidence type="ECO:0000313" key="9">
    <source>
        <dbReference type="EMBL" id="MCL7748554.1"/>
    </source>
</evidence>
<dbReference type="PANTHER" id="PTHR42718:SF46">
    <property type="entry name" value="BLR6921 PROTEIN"/>
    <property type="match status" value="1"/>
</dbReference>
<evidence type="ECO:0000313" key="10">
    <source>
        <dbReference type="Proteomes" id="UP001139150"/>
    </source>
</evidence>